<dbReference type="EMBL" id="JBHUPB010000003">
    <property type="protein sequence ID" value="MFD2966531.1"/>
    <property type="molecule type" value="Genomic_DNA"/>
</dbReference>
<evidence type="ECO:0000256" key="5">
    <source>
        <dbReference type="ARBA" id="ARBA00023002"/>
    </source>
</evidence>
<dbReference type="Pfam" id="PF03150">
    <property type="entry name" value="CCP_MauG"/>
    <property type="match status" value="1"/>
</dbReference>
<keyword evidence="10" id="KW-1185">Reference proteome</keyword>
<keyword evidence="6 7" id="KW-0408">Iron</keyword>
<proteinExistence type="predicted"/>
<accession>A0ABW6BAQ3</accession>
<name>A0ABW6BAQ3_9SPHI</name>
<evidence type="ECO:0000259" key="8">
    <source>
        <dbReference type="PROSITE" id="PS51007"/>
    </source>
</evidence>
<evidence type="ECO:0000313" key="10">
    <source>
        <dbReference type="Proteomes" id="UP001597525"/>
    </source>
</evidence>
<evidence type="ECO:0000256" key="3">
    <source>
        <dbReference type="ARBA" id="ARBA00022723"/>
    </source>
</evidence>
<feature type="domain" description="Cytochrome c" evidence="8">
    <location>
        <begin position="78"/>
        <end position="211"/>
    </location>
</feature>
<dbReference type="PROSITE" id="PS51007">
    <property type="entry name" value="CYTC"/>
    <property type="match status" value="1"/>
</dbReference>
<dbReference type="SUPFAM" id="SSF46626">
    <property type="entry name" value="Cytochrome c"/>
    <property type="match status" value="1"/>
</dbReference>
<dbReference type="GO" id="GO:0004601">
    <property type="term" value="F:peroxidase activity"/>
    <property type="evidence" value="ECO:0007669"/>
    <property type="project" value="UniProtKB-KW"/>
</dbReference>
<dbReference type="InterPro" id="IPR009056">
    <property type="entry name" value="Cyt_c-like_dom"/>
</dbReference>
<evidence type="ECO:0000256" key="2">
    <source>
        <dbReference type="ARBA" id="ARBA00022617"/>
    </source>
</evidence>
<dbReference type="PANTHER" id="PTHR30600:SF10">
    <property type="entry name" value="BLL6722 PROTEIN"/>
    <property type="match status" value="1"/>
</dbReference>
<keyword evidence="5" id="KW-0560">Oxidoreductase</keyword>
<evidence type="ECO:0000313" key="9">
    <source>
        <dbReference type="EMBL" id="MFD2966531.1"/>
    </source>
</evidence>
<dbReference type="InterPro" id="IPR051395">
    <property type="entry name" value="Cytochrome_c_Peroxidase/MauG"/>
</dbReference>
<protein>
    <submittedName>
        <fullName evidence="9">Cytochrome-c peroxidase</fullName>
    </submittedName>
</protein>
<keyword evidence="4" id="KW-0732">Signal</keyword>
<dbReference type="Proteomes" id="UP001597525">
    <property type="component" value="Unassembled WGS sequence"/>
</dbReference>
<keyword evidence="9" id="KW-0575">Peroxidase</keyword>
<organism evidence="9 10">
    <name type="scientific">Sphingobacterium bambusae</name>
    <dbReference type="NCBI Taxonomy" id="662858"/>
    <lineage>
        <taxon>Bacteria</taxon>
        <taxon>Pseudomonadati</taxon>
        <taxon>Bacteroidota</taxon>
        <taxon>Sphingobacteriia</taxon>
        <taxon>Sphingobacteriales</taxon>
        <taxon>Sphingobacteriaceae</taxon>
        <taxon>Sphingobacterium</taxon>
    </lineage>
</organism>
<evidence type="ECO:0000256" key="1">
    <source>
        <dbReference type="ARBA" id="ARBA00004196"/>
    </source>
</evidence>
<keyword evidence="2 7" id="KW-0349">Heme</keyword>
<comment type="caution">
    <text evidence="9">The sequence shown here is derived from an EMBL/GenBank/DDBJ whole genome shotgun (WGS) entry which is preliminary data.</text>
</comment>
<dbReference type="InterPro" id="IPR036909">
    <property type="entry name" value="Cyt_c-like_dom_sf"/>
</dbReference>
<gene>
    <name evidence="9" type="ORF">ACFS7Y_03990</name>
</gene>
<evidence type="ECO:0000256" key="4">
    <source>
        <dbReference type="ARBA" id="ARBA00022729"/>
    </source>
</evidence>
<evidence type="ECO:0000256" key="7">
    <source>
        <dbReference type="PROSITE-ProRule" id="PRU00433"/>
    </source>
</evidence>
<dbReference type="InterPro" id="IPR004852">
    <property type="entry name" value="Di-haem_cyt_c_peroxidsae"/>
</dbReference>
<dbReference type="Gene3D" id="1.10.760.10">
    <property type="entry name" value="Cytochrome c-like domain"/>
    <property type="match status" value="1"/>
</dbReference>
<comment type="subcellular location">
    <subcellularLocation>
        <location evidence="1">Cell envelope</location>
    </subcellularLocation>
</comment>
<keyword evidence="3 7" id="KW-0479">Metal-binding</keyword>
<sequence>MRFKRYPYFLRVVLLLALPIFLAFVQDPATLDIDALRKLYAGPTVGWPQATLDSGIVFRELGVLPNAPIQARDPQYKAMIELGKTLFFDPRLSASQQISCSSCHDPDMHWTDGRVRAIGHNHRIGMRNSPSISFAWASEKLFWDGRANSLEEQIKGSLTNKNEMNASLPEMRHTLLQIEAYRPLFQEAYAHTEPSVDQLVSAVVVFMRSIRSA</sequence>
<evidence type="ECO:0000256" key="6">
    <source>
        <dbReference type="ARBA" id="ARBA00023004"/>
    </source>
</evidence>
<dbReference type="PANTHER" id="PTHR30600">
    <property type="entry name" value="CYTOCHROME C PEROXIDASE-RELATED"/>
    <property type="match status" value="1"/>
</dbReference>
<dbReference type="RefSeq" id="WP_320184315.1">
    <property type="nucleotide sequence ID" value="NZ_CP138332.1"/>
</dbReference>
<reference evidence="10" key="1">
    <citation type="journal article" date="2019" name="Int. J. Syst. Evol. Microbiol.">
        <title>The Global Catalogue of Microorganisms (GCM) 10K type strain sequencing project: providing services to taxonomists for standard genome sequencing and annotation.</title>
        <authorList>
            <consortium name="The Broad Institute Genomics Platform"/>
            <consortium name="The Broad Institute Genome Sequencing Center for Infectious Disease"/>
            <person name="Wu L."/>
            <person name="Ma J."/>
        </authorList>
    </citation>
    <scope>NUCLEOTIDE SEQUENCE [LARGE SCALE GENOMIC DNA]</scope>
    <source>
        <strain evidence="10">KCTC 22814</strain>
    </source>
</reference>